<evidence type="ECO:0000259" key="1">
    <source>
        <dbReference type="Pfam" id="PF00373"/>
    </source>
</evidence>
<dbReference type="EMBL" id="JASSZA010000019">
    <property type="protein sequence ID" value="KAK2088036.1"/>
    <property type="molecule type" value="Genomic_DNA"/>
</dbReference>
<feature type="domain" description="FERM central" evidence="1">
    <location>
        <begin position="61"/>
        <end position="124"/>
    </location>
</feature>
<proteinExistence type="predicted"/>
<dbReference type="InterPro" id="IPR019749">
    <property type="entry name" value="Band_41_domain"/>
</dbReference>
<dbReference type="Pfam" id="PF00373">
    <property type="entry name" value="FERM_M"/>
    <property type="match status" value="1"/>
</dbReference>
<dbReference type="InterPro" id="IPR019748">
    <property type="entry name" value="FERM_central"/>
</dbReference>
<dbReference type="InterPro" id="IPR035963">
    <property type="entry name" value="FERM_2"/>
</dbReference>
<dbReference type="InterPro" id="IPR014352">
    <property type="entry name" value="FERM/acyl-CoA-bd_prot_sf"/>
</dbReference>
<comment type="caution">
    <text evidence="2">The sequence shown here is derived from an EMBL/GenBank/DDBJ whole genome shotgun (WGS) entry which is preliminary data.</text>
</comment>
<reference evidence="2 3" key="1">
    <citation type="submission" date="2023-05" db="EMBL/GenBank/DDBJ databases">
        <title>B98-5 Cell Line De Novo Hybrid Assembly: An Optical Mapping Approach.</title>
        <authorList>
            <person name="Kananen K."/>
            <person name="Auerbach J.A."/>
            <person name="Kautto E."/>
            <person name="Blachly J.S."/>
        </authorList>
    </citation>
    <scope>NUCLEOTIDE SEQUENCE [LARGE SCALE GENOMIC DNA]</scope>
    <source>
        <strain evidence="2">B95-8</strain>
        <tissue evidence="2">Cell line</tissue>
    </source>
</reference>
<dbReference type="InterPro" id="IPR051835">
    <property type="entry name" value="RAC1-GEF"/>
</dbReference>
<dbReference type="PANTHER" id="PTHR45858:SF4">
    <property type="entry name" value="FERM, ARHGEF AND PLECKSTRIN DOMAIN-CONTAINING PROTEIN 2"/>
    <property type="match status" value="1"/>
</dbReference>
<evidence type="ECO:0000313" key="3">
    <source>
        <dbReference type="Proteomes" id="UP001266305"/>
    </source>
</evidence>
<dbReference type="Gene3D" id="1.20.80.10">
    <property type="match status" value="1"/>
</dbReference>
<gene>
    <name evidence="2" type="ORF">P7K49_033943</name>
</gene>
<name>A0ABQ9TTC5_SAGOE</name>
<evidence type="ECO:0000313" key="2">
    <source>
        <dbReference type="EMBL" id="KAK2088036.1"/>
    </source>
</evidence>
<organism evidence="2 3">
    <name type="scientific">Saguinus oedipus</name>
    <name type="common">Cotton-top tamarin</name>
    <name type="synonym">Oedipomidas oedipus</name>
    <dbReference type="NCBI Taxonomy" id="9490"/>
    <lineage>
        <taxon>Eukaryota</taxon>
        <taxon>Metazoa</taxon>
        <taxon>Chordata</taxon>
        <taxon>Craniata</taxon>
        <taxon>Vertebrata</taxon>
        <taxon>Euteleostomi</taxon>
        <taxon>Mammalia</taxon>
        <taxon>Eutheria</taxon>
        <taxon>Euarchontoglires</taxon>
        <taxon>Primates</taxon>
        <taxon>Haplorrhini</taxon>
        <taxon>Platyrrhini</taxon>
        <taxon>Cebidae</taxon>
        <taxon>Callitrichinae</taxon>
        <taxon>Saguinus</taxon>
    </lineage>
</organism>
<dbReference type="SUPFAM" id="SSF47031">
    <property type="entry name" value="Second domain of FERM"/>
    <property type="match status" value="1"/>
</dbReference>
<dbReference type="PANTHER" id="PTHR45858">
    <property type="entry name" value="FERM DOMAIN CONTAINING PROTEIN"/>
    <property type="match status" value="1"/>
</dbReference>
<keyword evidence="3" id="KW-1185">Reference proteome</keyword>
<accession>A0ABQ9TTC5</accession>
<dbReference type="CDD" id="cd14473">
    <property type="entry name" value="FERM_B-lobe"/>
    <property type="match status" value="1"/>
</dbReference>
<protein>
    <recommendedName>
        <fullName evidence="1">FERM central domain-containing protein</fullName>
    </recommendedName>
</protein>
<dbReference type="PRINTS" id="PR00935">
    <property type="entry name" value="BAND41"/>
</dbReference>
<dbReference type="Proteomes" id="UP001266305">
    <property type="component" value="Unassembled WGS sequence"/>
</dbReference>
<feature type="non-terminal residue" evidence="2">
    <location>
        <position position="1"/>
    </location>
</feature>
<sequence>NKEKLLQDLVLAPSRPIDGASAAVSASRAGHGGCCGQSGVCDADTSVEATAHSCGGQAGPLKRDLLEGRLTCADTTSALLASHLLQFEIGDYSETLDCEHLKANEYLSGQQRCLEKILEFHRKHMG</sequence>